<feature type="transmembrane region" description="Helical" evidence="3">
    <location>
        <begin position="347"/>
        <end position="365"/>
    </location>
</feature>
<evidence type="ECO:0000256" key="1">
    <source>
        <dbReference type="SAM" id="Coils"/>
    </source>
</evidence>
<accession>A0AAD2G747</accession>
<evidence type="ECO:0000256" key="3">
    <source>
        <dbReference type="SAM" id="Phobius"/>
    </source>
</evidence>
<dbReference type="Proteomes" id="UP001295423">
    <property type="component" value="Unassembled WGS sequence"/>
</dbReference>
<feature type="transmembrane region" description="Helical" evidence="3">
    <location>
        <begin position="372"/>
        <end position="391"/>
    </location>
</feature>
<comment type="caution">
    <text evidence="4">The sequence shown here is derived from an EMBL/GenBank/DDBJ whole genome shotgun (WGS) entry which is preliminary data.</text>
</comment>
<evidence type="ECO:0000256" key="2">
    <source>
        <dbReference type="SAM" id="MobiDB-lite"/>
    </source>
</evidence>
<sequence length="524" mass="57162">MMSQPRQPLQAAGNDSRTKHRRRTASSLMTMSKNSRSFSGLSFILLVTSLLLLQELVMVVNAQETAGVSSSSSSLSSSLQRTERQEFISSSTTSAFHNRRRNLSSSSQKSKQASSSSEDDKKDESKSTPSATVGSIETQKTDTVDVVSAINIDKNDDDNQTPVKSINVTAISMTTCVKIEYAVSYLTNLDWKDIDIRNENNGQGNNKNIWLDVYLFELVLLPASLAMVFFGSQLLLPVCTMTAAGLGIFCIFHFVNNYFKGGLDCPMKLALSGVSATLCAMGAAAFVRFGLFTLGTVSAGGMSYLFFDAFPDLDPGLNMTAAVAASGGETASKVTEAALASDISPHAWVITILLAMAGGLFLRLYEQASLEVLTAVLGGVGVSYSVHAFLLSQHVDLDRSVVFLIASIVTMIGSRFQRNRRLRIMELQANPYHDYKGQLPVHMPPQPPPPPVIQPAGPPVQANPNLSLNNWNQLQQSLSSTNHLLQQQRQNDNANEMEAMAEELTNLLTSFQERIQERDRSKKQ</sequence>
<feature type="compositionally biased region" description="Pro residues" evidence="2">
    <location>
        <begin position="442"/>
        <end position="458"/>
    </location>
</feature>
<feature type="compositionally biased region" description="Polar residues" evidence="2">
    <location>
        <begin position="87"/>
        <end position="96"/>
    </location>
</feature>
<feature type="region of interest" description="Disordered" evidence="2">
    <location>
        <begin position="86"/>
        <end position="135"/>
    </location>
</feature>
<proteinExistence type="predicted"/>
<keyword evidence="5" id="KW-1185">Reference proteome</keyword>
<keyword evidence="3" id="KW-1133">Transmembrane helix</keyword>
<feature type="compositionally biased region" description="Low complexity" evidence="2">
    <location>
        <begin position="104"/>
        <end position="116"/>
    </location>
</feature>
<reference evidence="4" key="1">
    <citation type="submission" date="2023-08" db="EMBL/GenBank/DDBJ databases">
        <authorList>
            <person name="Audoor S."/>
            <person name="Bilcke G."/>
        </authorList>
    </citation>
    <scope>NUCLEOTIDE SEQUENCE</scope>
</reference>
<feature type="transmembrane region" description="Helical" evidence="3">
    <location>
        <begin position="397"/>
        <end position="416"/>
    </location>
</feature>
<gene>
    <name evidence="4" type="ORF">CYCCA115_LOCUS21087</name>
</gene>
<feature type="transmembrane region" description="Helical" evidence="3">
    <location>
        <begin position="234"/>
        <end position="255"/>
    </location>
</feature>
<evidence type="ECO:0000313" key="5">
    <source>
        <dbReference type="Proteomes" id="UP001295423"/>
    </source>
</evidence>
<keyword evidence="1" id="KW-0175">Coiled coil</keyword>
<keyword evidence="3" id="KW-0812">Transmembrane</keyword>
<feature type="transmembrane region" description="Helical" evidence="3">
    <location>
        <begin position="267"/>
        <end position="286"/>
    </location>
</feature>
<feature type="coiled-coil region" evidence="1">
    <location>
        <begin position="487"/>
        <end position="514"/>
    </location>
</feature>
<evidence type="ECO:0000313" key="4">
    <source>
        <dbReference type="EMBL" id="CAJ1965379.1"/>
    </source>
</evidence>
<evidence type="ECO:0008006" key="6">
    <source>
        <dbReference type="Google" id="ProtNLM"/>
    </source>
</evidence>
<name>A0AAD2G747_9STRA</name>
<feature type="region of interest" description="Disordered" evidence="2">
    <location>
        <begin position="1"/>
        <end position="31"/>
    </location>
</feature>
<dbReference type="AlphaFoldDB" id="A0AAD2G747"/>
<organism evidence="4 5">
    <name type="scientific">Cylindrotheca closterium</name>
    <dbReference type="NCBI Taxonomy" id="2856"/>
    <lineage>
        <taxon>Eukaryota</taxon>
        <taxon>Sar</taxon>
        <taxon>Stramenopiles</taxon>
        <taxon>Ochrophyta</taxon>
        <taxon>Bacillariophyta</taxon>
        <taxon>Bacillariophyceae</taxon>
        <taxon>Bacillariophycidae</taxon>
        <taxon>Bacillariales</taxon>
        <taxon>Bacillariaceae</taxon>
        <taxon>Cylindrotheca</taxon>
    </lineage>
</organism>
<dbReference type="EMBL" id="CAKOGP040002202">
    <property type="protein sequence ID" value="CAJ1965379.1"/>
    <property type="molecule type" value="Genomic_DNA"/>
</dbReference>
<protein>
    <recommendedName>
        <fullName evidence="6">DUF4203 domain-containing protein</fullName>
    </recommendedName>
</protein>
<feature type="transmembrane region" description="Helical" evidence="3">
    <location>
        <begin position="209"/>
        <end position="229"/>
    </location>
</feature>
<keyword evidence="3" id="KW-0472">Membrane</keyword>
<feature type="region of interest" description="Disordered" evidence="2">
    <location>
        <begin position="442"/>
        <end position="465"/>
    </location>
</feature>